<gene>
    <name evidence="3" type="ORF">BDK89_0847</name>
</gene>
<keyword evidence="1 3" id="KW-0489">Methyltransferase</keyword>
<organism evidence="3 4">
    <name type="scientific">Ilumatobacter fluminis</name>
    <dbReference type="NCBI Taxonomy" id="467091"/>
    <lineage>
        <taxon>Bacteria</taxon>
        <taxon>Bacillati</taxon>
        <taxon>Actinomycetota</taxon>
        <taxon>Acidimicrobiia</taxon>
        <taxon>Acidimicrobiales</taxon>
        <taxon>Ilumatobacteraceae</taxon>
        <taxon>Ilumatobacter</taxon>
    </lineage>
</organism>
<dbReference type="Pfam" id="PF02636">
    <property type="entry name" value="Methyltransf_28"/>
    <property type="match status" value="1"/>
</dbReference>
<reference evidence="3 4" key="1">
    <citation type="submission" date="2019-03" db="EMBL/GenBank/DDBJ databases">
        <title>Sequencing the genomes of 1000 actinobacteria strains.</title>
        <authorList>
            <person name="Klenk H.-P."/>
        </authorList>
    </citation>
    <scope>NUCLEOTIDE SEQUENCE [LARGE SCALE GENOMIC DNA]</scope>
    <source>
        <strain evidence="3 4">DSM 18936</strain>
    </source>
</reference>
<dbReference type="Gene3D" id="3.40.50.12710">
    <property type="match status" value="1"/>
</dbReference>
<dbReference type="Proteomes" id="UP000294558">
    <property type="component" value="Unassembled WGS sequence"/>
</dbReference>
<dbReference type="InterPro" id="IPR029063">
    <property type="entry name" value="SAM-dependent_MTases_sf"/>
</dbReference>
<dbReference type="PANTHER" id="PTHR12049">
    <property type="entry name" value="PROTEIN ARGININE METHYLTRANSFERASE NDUFAF7, MITOCHONDRIAL"/>
    <property type="match status" value="1"/>
</dbReference>
<dbReference type="GO" id="GO:0035243">
    <property type="term" value="F:protein-arginine omega-N symmetric methyltransferase activity"/>
    <property type="evidence" value="ECO:0007669"/>
    <property type="project" value="TreeGrafter"/>
</dbReference>
<protein>
    <submittedName>
        <fullName evidence="3">SAM-dependent MidA family methyltransferase</fullName>
    </submittedName>
</protein>
<comment type="caution">
    <text evidence="3">The sequence shown here is derived from an EMBL/GenBank/DDBJ whole genome shotgun (WGS) entry which is preliminary data.</text>
</comment>
<sequence>MSDTIRRRVCGMAEQALGFDGFMEVALYGAGGFYTQGGKAGRRGDFITSPEVGPLFGAVVARYLDSEWERIGRPDTFTVVDAGAGPGALARSVLAAEPACRSALRYVAVEIADHQREQHPDEVESVADLPTAPFDGVVVANELLDNLPFRLAVFDGGWREAFVVRLPDGQLVEQLSAPFDPAPATLPVPAPHGARAPLHQRARDWVDHARSLVRNGSVVAIDYCSATTAELAARPWREWLRTYRGHERGGHYLADPGQQDITTEVAIDQLPTPDAVRSQAQWLQLHGIADLVDEGKQYWAEHAARPDLAAMRMRSRVSEAEALLDLAGLGSFSVLEWRS</sequence>
<dbReference type="EMBL" id="SOAU01000001">
    <property type="protein sequence ID" value="TDT15281.1"/>
    <property type="molecule type" value="Genomic_DNA"/>
</dbReference>
<dbReference type="PANTHER" id="PTHR12049:SF7">
    <property type="entry name" value="PROTEIN ARGININE METHYLTRANSFERASE NDUFAF7, MITOCHONDRIAL"/>
    <property type="match status" value="1"/>
</dbReference>
<dbReference type="SUPFAM" id="SSF53335">
    <property type="entry name" value="S-adenosyl-L-methionine-dependent methyltransferases"/>
    <property type="match status" value="1"/>
</dbReference>
<dbReference type="InterPro" id="IPR038375">
    <property type="entry name" value="NDUFAF7_sf"/>
</dbReference>
<keyword evidence="4" id="KW-1185">Reference proteome</keyword>
<accession>A0A4R7HW86</accession>
<dbReference type="InterPro" id="IPR003788">
    <property type="entry name" value="NDUFAF7"/>
</dbReference>
<name>A0A4R7HW86_9ACTN</name>
<evidence type="ECO:0000313" key="3">
    <source>
        <dbReference type="EMBL" id="TDT15281.1"/>
    </source>
</evidence>
<proteinExistence type="predicted"/>
<dbReference type="AlphaFoldDB" id="A0A4R7HW86"/>
<evidence type="ECO:0000313" key="4">
    <source>
        <dbReference type="Proteomes" id="UP000294558"/>
    </source>
</evidence>
<evidence type="ECO:0000256" key="2">
    <source>
        <dbReference type="ARBA" id="ARBA00022679"/>
    </source>
</evidence>
<dbReference type="GO" id="GO:0032259">
    <property type="term" value="P:methylation"/>
    <property type="evidence" value="ECO:0007669"/>
    <property type="project" value="UniProtKB-KW"/>
</dbReference>
<keyword evidence="2 3" id="KW-0808">Transferase</keyword>
<evidence type="ECO:0000256" key="1">
    <source>
        <dbReference type="ARBA" id="ARBA00022603"/>
    </source>
</evidence>